<comment type="caution">
    <text evidence="2">The sequence shown here is derived from an EMBL/GenBank/DDBJ whole genome shotgun (WGS) entry which is preliminary data.</text>
</comment>
<evidence type="ECO:0000313" key="2">
    <source>
        <dbReference type="EMBL" id="KAK5896088.1"/>
    </source>
</evidence>
<organism evidence="2 3">
    <name type="scientific">Champsocephalus gunnari</name>
    <name type="common">Mackerel icefish</name>
    <dbReference type="NCBI Taxonomy" id="52237"/>
    <lineage>
        <taxon>Eukaryota</taxon>
        <taxon>Metazoa</taxon>
        <taxon>Chordata</taxon>
        <taxon>Craniata</taxon>
        <taxon>Vertebrata</taxon>
        <taxon>Euteleostomi</taxon>
        <taxon>Actinopterygii</taxon>
        <taxon>Neopterygii</taxon>
        <taxon>Teleostei</taxon>
        <taxon>Neoteleostei</taxon>
        <taxon>Acanthomorphata</taxon>
        <taxon>Eupercaria</taxon>
        <taxon>Perciformes</taxon>
        <taxon>Notothenioidei</taxon>
        <taxon>Channichthyidae</taxon>
        <taxon>Champsocephalus</taxon>
    </lineage>
</organism>
<proteinExistence type="predicted"/>
<feature type="compositionally biased region" description="Polar residues" evidence="1">
    <location>
        <begin position="1"/>
        <end position="10"/>
    </location>
</feature>
<accession>A0AAN8C533</accession>
<gene>
    <name evidence="2" type="ORF">CgunFtcFv8_009724</name>
</gene>
<reference evidence="2 3" key="1">
    <citation type="journal article" date="2023" name="Mol. Biol. Evol.">
        <title>Genomics of Secondarily Temperate Adaptation in the Only Non-Antarctic Icefish.</title>
        <authorList>
            <person name="Rivera-Colon A.G."/>
            <person name="Rayamajhi N."/>
            <person name="Minhas B.F."/>
            <person name="Madrigal G."/>
            <person name="Bilyk K.T."/>
            <person name="Yoon V."/>
            <person name="Hune M."/>
            <person name="Gregory S."/>
            <person name="Cheng C.H.C."/>
            <person name="Catchen J.M."/>
        </authorList>
    </citation>
    <scope>NUCLEOTIDE SEQUENCE [LARGE SCALE GENOMIC DNA]</scope>
    <source>
        <tissue evidence="2">White muscle</tissue>
    </source>
</reference>
<dbReference type="EMBL" id="JAURVH010001534">
    <property type="protein sequence ID" value="KAK5896088.1"/>
    <property type="molecule type" value="Genomic_DNA"/>
</dbReference>
<protein>
    <submittedName>
        <fullName evidence="2">Uncharacterized protein</fullName>
    </submittedName>
</protein>
<evidence type="ECO:0000256" key="1">
    <source>
        <dbReference type="SAM" id="MobiDB-lite"/>
    </source>
</evidence>
<feature type="compositionally biased region" description="Low complexity" evidence="1">
    <location>
        <begin position="15"/>
        <end position="49"/>
    </location>
</feature>
<sequence>MPQHSIQNSRQSEDSQQASMMPQSMSQGQLQSSPMSSAQQQQQQASDVQAPHEACVTTMLQRARNSQNRHAKMQWTQQSGAKPDGVKQNEHVNKRNPFK</sequence>
<feature type="compositionally biased region" description="Basic and acidic residues" evidence="1">
    <location>
        <begin position="84"/>
        <end position="93"/>
    </location>
</feature>
<feature type="region of interest" description="Disordered" evidence="1">
    <location>
        <begin position="1"/>
        <end position="99"/>
    </location>
</feature>
<evidence type="ECO:0000313" key="3">
    <source>
        <dbReference type="Proteomes" id="UP001331515"/>
    </source>
</evidence>
<name>A0AAN8C533_CHAGU</name>
<keyword evidence="3" id="KW-1185">Reference proteome</keyword>
<dbReference type="AlphaFoldDB" id="A0AAN8C533"/>
<dbReference type="Proteomes" id="UP001331515">
    <property type="component" value="Unassembled WGS sequence"/>
</dbReference>